<evidence type="ECO:0000256" key="1">
    <source>
        <dbReference type="SAM" id="Phobius"/>
    </source>
</evidence>
<name>A0A846N1T4_9PROT</name>
<feature type="transmembrane region" description="Helical" evidence="1">
    <location>
        <begin position="21"/>
        <end position="43"/>
    </location>
</feature>
<evidence type="ECO:0000313" key="3">
    <source>
        <dbReference type="Proteomes" id="UP000570514"/>
    </source>
</evidence>
<proteinExistence type="predicted"/>
<evidence type="ECO:0000313" key="2">
    <source>
        <dbReference type="EMBL" id="NIK89107.1"/>
    </source>
</evidence>
<keyword evidence="1" id="KW-0812">Transmembrane</keyword>
<accession>A0A846N1T4</accession>
<dbReference type="AlphaFoldDB" id="A0A846N1T4"/>
<sequence length="44" mass="4985">MAHIERFPSRKPPRIKGSGNFFGWPLLLMIAILIGSMSMSLFVH</sequence>
<organism evidence="2 3">
    <name type="scientific">Rhizomicrobium palustre</name>
    <dbReference type="NCBI Taxonomy" id="189966"/>
    <lineage>
        <taxon>Bacteria</taxon>
        <taxon>Pseudomonadati</taxon>
        <taxon>Pseudomonadota</taxon>
        <taxon>Alphaproteobacteria</taxon>
        <taxon>Micropepsales</taxon>
        <taxon>Micropepsaceae</taxon>
        <taxon>Rhizomicrobium</taxon>
    </lineage>
</organism>
<reference evidence="2 3" key="1">
    <citation type="submission" date="2020-03" db="EMBL/GenBank/DDBJ databases">
        <title>Genomic Encyclopedia of Type Strains, Phase IV (KMG-IV): sequencing the most valuable type-strain genomes for metagenomic binning, comparative biology and taxonomic classification.</title>
        <authorList>
            <person name="Goeker M."/>
        </authorList>
    </citation>
    <scope>NUCLEOTIDE SEQUENCE [LARGE SCALE GENOMIC DNA]</scope>
    <source>
        <strain evidence="2 3">DSM 19867</strain>
    </source>
</reference>
<dbReference type="EMBL" id="JAASRM010000001">
    <property type="protein sequence ID" value="NIK89107.1"/>
    <property type="molecule type" value="Genomic_DNA"/>
</dbReference>
<comment type="caution">
    <text evidence="2">The sequence shown here is derived from an EMBL/GenBank/DDBJ whole genome shotgun (WGS) entry which is preliminary data.</text>
</comment>
<keyword evidence="1" id="KW-1133">Transmembrane helix</keyword>
<keyword evidence="3" id="KW-1185">Reference proteome</keyword>
<protein>
    <submittedName>
        <fullName evidence="2">Uncharacterized protein</fullName>
    </submittedName>
</protein>
<gene>
    <name evidence="2" type="ORF">FHS83_002425</name>
</gene>
<keyword evidence="1" id="KW-0472">Membrane</keyword>
<dbReference type="Proteomes" id="UP000570514">
    <property type="component" value="Unassembled WGS sequence"/>
</dbReference>